<proteinExistence type="predicted"/>
<evidence type="ECO:0000259" key="2">
    <source>
        <dbReference type="Pfam" id="PF00149"/>
    </source>
</evidence>
<evidence type="ECO:0000313" key="3">
    <source>
        <dbReference type="EMBL" id="RBL93050.1"/>
    </source>
</evidence>
<dbReference type="PANTHER" id="PTHR43143:SF1">
    <property type="entry name" value="SERINE_THREONINE-PROTEIN PHOSPHATASE CPPED1"/>
    <property type="match status" value="1"/>
</dbReference>
<dbReference type="Gene3D" id="3.60.21.10">
    <property type="match status" value="1"/>
</dbReference>
<organism evidence="3 4">
    <name type="scientific">Chitinophaga flava</name>
    <dbReference type="NCBI Taxonomy" id="2259036"/>
    <lineage>
        <taxon>Bacteria</taxon>
        <taxon>Pseudomonadati</taxon>
        <taxon>Bacteroidota</taxon>
        <taxon>Chitinophagia</taxon>
        <taxon>Chitinophagales</taxon>
        <taxon>Chitinophagaceae</taxon>
        <taxon>Chitinophaga</taxon>
    </lineage>
</organism>
<keyword evidence="4" id="KW-1185">Reference proteome</keyword>
<feature type="domain" description="Calcineurin-like phosphoesterase" evidence="2">
    <location>
        <begin position="38"/>
        <end position="236"/>
    </location>
</feature>
<dbReference type="RefSeq" id="WP_113615646.1">
    <property type="nucleotide sequence ID" value="NZ_QFFJ01000001.1"/>
</dbReference>
<dbReference type="SUPFAM" id="SSF56300">
    <property type="entry name" value="Metallo-dependent phosphatases"/>
    <property type="match status" value="1"/>
</dbReference>
<dbReference type="EMBL" id="QFFJ01000001">
    <property type="protein sequence ID" value="RBL93050.1"/>
    <property type="molecule type" value="Genomic_DNA"/>
</dbReference>
<dbReference type="InterPro" id="IPR051918">
    <property type="entry name" value="STPP_CPPED1"/>
</dbReference>
<dbReference type="Pfam" id="PF00149">
    <property type="entry name" value="Metallophos"/>
    <property type="match status" value="1"/>
</dbReference>
<dbReference type="AlphaFoldDB" id="A0A365Y3H0"/>
<dbReference type="Proteomes" id="UP000253410">
    <property type="component" value="Unassembled WGS sequence"/>
</dbReference>
<sequence>MNRRDIIKGSGLLAAASLLSPAIKAATTSGSKRKPALTIAHITDVHIAAGDNAPERFIQCLAAVKKQGVDFILNGGDSIMDASYDNVKREQVTELWSIWDRCIETVKPYAVYSCLGNHDMWWKAPSEQDEMYGKPYVVKRLKIPARYYSFTKKGWHFVILDGNNDKISLDEEQFKWLENDLQQLAPGTPTLVMSHYPILGVTPTLVGGGHSDHVKLKNLFYKHKDKVKICLSGHNHLADNALYNGIHYCCNGSMSGFWWGAGDKDSAGKGYYFETPPGYAILRLYEDGQVENEYIAHGY</sequence>
<dbReference type="InterPro" id="IPR029052">
    <property type="entry name" value="Metallo-depent_PP-like"/>
</dbReference>
<name>A0A365Y3H0_9BACT</name>
<accession>A0A365Y3H0</accession>
<dbReference type="GO" id="GO:0016787">
    <property type="term" value="F:hydrolase activity"/>
    <property type="evidence" value="ECO:0007669"/>
    <property type="project" value="InterPro"/>
</dbReference>
<evidence type="ECO:0000313" key="4">
    <source>
        <dbReference type="Proteomes" id="UP000253410"/>
    </source>
</evidence>
<dbReference type="PANTHER" id="PTHR43143">
    <property type="entry name" value="METALLOPHOSPHOESTERASE, CALCINEURIN SUPERFAMILY"/>
    <property type="match status" value="1"/>
</dbReference>
<dbReference type="OrthoDB" id="9791866at2"/>
<evidence type="ECO:0000256" key="1">
    <source>
        <dbReference type="SAM" id="SignalP"/>
    </source>
</evidence>
<dbReference type="InterPro" id="IPR004843">
    <property type="entry name" value="Calcineurin-like_PHP"/>
</dbReference>
<reference evidence="3 4" key="1">
    <citation type="submission" date="2018-05" db="EMBL/GenBank/DDBJ databases">
        <title>Chitinophaga sp. K3CV102501T nov., isolated from isolated from a monsoon evergreen broad-leaved forest soil.</title>
        <authorList>
            <person name="Lv Y."/>
        </authorList>
    </citation>
    <scope>NUCLEOTIDE SEQUENCE [LARGE SCALE GENOMIC DNA]</scope>
    <source>
        <strain evidence="3 4">GDMCC 1.1325</strain>
    </source>
</reference>
<comment type="caution">
    <text evidence="3">The sequence shown here is derived from an EMBL/GenBank/DDBJ whole genome shotgun (WGS) entry which is preliminary data.</text>
</comment>
<feature type="signal peptide" evidence="1">
    <location>
        <begin position="1"/>
        <end position="25"/>
    </location>
</feature>
<feature type="chain" id="PRO_5016595219" evidence="1">
    <location>
        <begin position="26"/>
        <end position="299"/>
    </location>
</feature>
<gene>
    <name evidence="3" type="ORF">DF182_10905</name>
</gene>
<protein>
    <submittedName>
        <fullName evidence="3">Metallophosphoesterase</fullName>
    </submittedName>
</protein>
<keyword evidence="1" id="KW-0732">Signal</keyword>